<accession>A0A2K3NI92</accession>
<protein>
    <submittedName>
        <fullName evidence="1">Serine/threonine protein kinase</fullName>
    </submittedName>
</protein>
<keyword evidence="1" id="KW-0418">Kinase</keyword>
<organism evidence="1 2">
    <name type="scientific">Trifolium pratense</name>
    <name type="common">Red clover</name>
    <dbReference type="NCBI Taxonomy" id="57577"/>
    <lineage>
        <taxon>Eukaryota</taxon>
        <taxon>Viridiplantae</taxon>
        <taxon>Streptophyta</taxon>
        <taxon>Embryophyta</taxon>
        <taxon>Tracheophyta</taxon>
        <taxon>Spermatophyta</taxon>
        <taxon>Magnoliopsida</taxon>
        <taxon>eudicotyledons</taxon>
        <taxon>Gunneridae</taxon>
        <taxon>Pentapetalae</taxon>
        <taxon>rosids</taxon>
        <taxon>fabids</taxon>
        <taxon>Fabales</taxon>
        <taxon>Fabaceae</taxon>
        <taxon>Papilionoideae</taxon>
        <taxon>50 kb inversion clade</taxon>
        <taxon>NPAAA clade</taxon>
        <taxon>Hologalegina</taxon>
        <taxon>IRL clade</taxon>
        <taxon>Trifolieae</taxon>
        <taxon>Trifolium</taxon>
    </lineage>
</organism>
<evidence type="ECO:0000313" key="2">
    <source>
        <dbReference type="Proteomes" id="UP000236291"/>
    </source>
</evidence>
<dbReference type="Proteomes" id="UP000236291">
    <property type="component" value="Unassembled WGS sequence"/>
</dbReference>
<reference evidence="1 2" key="1">
    <citation type="journal article" date="2014" name="Am. J. Bot.">
        <title>Genome assembly and annotation for red clover (Trifolium pratense; Fabaceae).</title>
        <authorList>
            <person name="Istvanek J."/>
            <person name="Jaros M."/>
            <person name="Krenek A."/>
            <person name="Repkova J."/>
        </authorList>
    </citation>
    <scope>NUCLEOTIDE SEQUENCE [LARGE SCALE GENOMIC DNA]</scope>
    <source>
        <strain evidence="2">cv. Tatra</strain>
        <tissue evidence="1">Young leaves</tissue>
    </source>
</reference>
<keyword evidence="1" id="KW-0808">Transferase</keyword>
<dbReference type="GO" id="GO:0004674">
    <property type="term" value="F:protein serine/threonine kinase activity"/>
    <property type="evidence" value="ECO:0007669"/>
    <property type="project" value="UniProtKB-KW"/>
</dbReference>
<keyword evidence="1" id="KW-0723">Serine/threonine-protein kinase</keyword>
<name>A0A2K3NI92_TRIPR</name>
<dbReference type="EMBL" id="ASHM01021771">
    <property type="protein sequence ID" value="PNY02762.1"/>
    <property type="molecule type" value="Genomic_DNA"/>
</dbReference>
<reference evidence="1 2" key="2">
    <citation type="journal article" date="2017" name="Front. Plant Sci.">
        <title>Gene Classification and Mining of Molecular Markers Useful in Red Clover (Trifolium pratense) Breeding.</title>
        <authorList>
            <person name="Istvanek J."/>
            <person name="Dluhosova J."/>
            <person name="Dluhos P."/>
            <person name="Patkova L."/>
            <person name="Nedelnik J."/>
            <person name="Repkova J."/>
        </authorList>
    </citation>
    <scope>NUCLEOTIDE SEQUENCE [LARGE SCALE GENOMIC DNA]</scope>
    <source>
        <strain evidence="2">cv. Tatra</strain>
        <tissue evidence="1">Young leaves</tissue>
    </source>
</reference>
<dbReference type="AlphaFoldDB" id="A0A2K3NI92"/>
<gene>
    <name evidence="1" type="ORF">L195_g026081</name>
</gene>
<sequence length="62" mass="6694">MSKVIEMLQGPLQSVPYPPKPILYSSEVPSLQISDVSSRNSLEQDMISQTATASASVVNLDD</sequence>
<comment type="caution">
    <text evidence="1">The sequence shown here is derived from an EMBL/GenBank/DDBJ whole genome shotgun (WGS) entry which is preliminary data.</text>
</comment>
<proteinExistence type="predicted"/>
<evidence type="ECO:0000313" key="1">
    <source>
        <dbReference type="EMBL" id="PNY02762.1"/>
    </source>
</evidence>